<comment type="caution">
    <text evidence="2">The sequence shown here is derived from an EMBL/GenBank/DDBJ whole genome shotgun (WGS) entry which is preliminary data.</text>
</comment>
<evidence type="ECO:0000313" key="3">
    <source>
        <dbReference type="Proteomes" id="UP000664991"/>
    </source>
</evidence>
<gene>
    <name evidence="2" type="ORF">JEQ12_004454</name>
</gene>
<evidence type="ECO:0000256" key="1">
    <source>
        <dbReference type="SAM" id="Coils"/>
    </source>
</evidence>
<organism evidence="2 3">
    <name type="scientific">Ovis aries</name>
    <name type="common">Sheep</name>
    <dbReference type="NCBI Taxonomy" id="9940"/>
    <lineage>
        <taxon>Eukaryota</taxon>
        <taxon>Metazoa</taxon>
        <taxon>Chordata</taxon>
        <taxon>Craniata</taxon>
        <taxon>Vertebrata</taxon>
        <taxon>Euteleostomi</taxon>
        <taxon>Mammalia</taxon>
        <taxon>Eutheria</taxon>
        <taxon>Laurasiatheria</taxon>
        <taxon>Artiodactyla</taxon>
        <taxon>Ruminantia</taxon>
        <taxon>Pecora</taxon>
        <taxon>Bovidae</taxon>
        <taxon>Caprinae</taxon>
        <taxon>Ovis</taxon>
    </lineage>
</organism>
<proteinExistence type="predicted"/>
<accession>A0A836D046</accession>
<sequence>MVEYSKSNRKTLRTQINLPDMLLNENKDAHIALPAIGMLLVIPKVPGRSQEALFERTEVCEQAHDSGDLIETQAPCSRGFHAVRDTTPSPTSSHTNGKAIAEPLRCPEIVVNQGGFILIKPVKRMRCSEIMPEGHRDIETEKVSPLKEWELTGPLGPGSKRVHHENARLEEAQAGIKIARRNINNLRYADDATLMAESKEELKRLLMKVKEESEKAGLKHNIQKNEDHGIWSHHFMANRWGNSGNSAQWQMLFSWAPKSP</sequence>
<reference evidence="2 3" key="1">
    <citation type="submission" date="2020-12" db="EMBL/GenBank/DDBJ databases">
        <title>De novo assembly of Tibetan sheep genome.</title>
        <authorList>
            <person name="Li X."/>
        </authorList>
    </citation>
    <scope>NUCLEOTIDE SEQUENCE [LARGE SCALE GENOMIC DNA]</scope>
    <source>
        <tissue evidence="2">Heart</tissue>
    </source>
</reference>
<keyword evidence="1" id="KW-0175">Coiled coil</keyword>
<feature type="coiled-coil region" evidence="1">
    <location>
        <begin position="169"/>
        <end position="219"/>
    </location>
</feature>
<evidence type="ECO:0000313" key="2">
    <source>
        <dbReference type="EMBL" id="KAG5201691.1"/>
    </source>
</evidence>
<protein>
    <recommendedName>
        <fullName evidence="4">Reverse transcriptase domain-containing protein</fullName>
    </recommendedName>
</protein>
<dbReference type="EMBL" id="JAEMGP010000013">
    <property type="protein sequence ID" value="KAG5201691.1"/>
    <property type="molecule type" value="Genomic_DNA"/>
</dbReference>
<name>A0A836D046_SHEEP</name>
<dbReference type="PANTHER" id="PTHR47027:SF8">
    <property type="entry name" value="RIBONUCLEASE H"/>
    <property type="match status" value="1"/>
</dbReference>
<dbReference type="AlphaFoldDB" id="A0A836D046"/>
<evidence type="ECO:0008006" key="4">
    <source>
        <dbReference type="Google" id="ProtNLM"/>
    </source>
</evidence>
<dbReference type="Proteomes" id="UP000664991">
    <property type="component" value="Unassembled WGS sequence"/>
</dbReference>
<dbReference type="PANTHER" id="PTHR47027">
    <property type="entry name" value="REVERSE TRANSCRIPTASE DOMAIN-CONTAINING PROTEIN"/>
    <property type="match status" value="1"/>
</dbReference>